<evidence type="ECO:0000313" key="1">
    <source>
        <dbReference type="Ensembl" id="ENSMMUP00000063483.1"/>
    </source>
</evidence>
<dbReference type="VEuPathDB" id="HostDB:ENSMMUG00000060908"/>
<dbReference type="AlphaFoldDB" id="A0A5F7ZFT8"/>
<accession>A0A5F7ZFT8</accession>
<protein>
    <submittedName>
        <fullName evidence="1">Uncharacterized protein</fullName>
    </submittedName>
</protein>
<dbReference type="Bgee" id="ENSMMUG00000060908">
    <property type="expression patterns" value="Expressed in adipose tissue and 9 other cell types or tissues"/>
</dbReference>
<reference evidence="2" key="1">
    <citation type="journal article" date="2007" name="Science">
        <title>Evolutionary and biomedical insights from the rhesus macaque genome.</title>
        <authorList>
            <person name="Gibbs R.A."/>
            <person name="Rogers J."/>
            <person name="Katze M.G."/>
            <person name="Bumgarner R."/>
            <person name="Weinstock G.M."/>
            <person name="Mardis E.R."/>
            <person name="Remington K.A."/>
            <person name="Strausberg R.L."/>
            <person name="Venter J.C."/>
            <person name="Wilson R.K."/>
            <person name="Batzer M.A."/>
            <person name="Bustamante C.D."/>
            <person name="Eichler E.E."/>
            <person name="Hahn M.W."/>
            <person name="Hardison R.C."/>
            <person name="Makova K.D."/>
            <person name="Miller W."/>
            <person name="Milosavljevic A."/>
            <person name="Palermo R.E."/>
            <person name="Siepel A."/>
            <person name="Sikela J.M."/>
            <person name="Attaway T."/>
            <person name="Bell S."/>
            <person name="Bernard K.E."/>
            <person name="Buhay C.J."/>
            <person name="Chandrabose M.N."/>
            <person name="Dao M."/>
            <person name="Davis C."/>
            <person name="Delehaunty K.D."/>
            <person name="Ding Y."/>
            <person name="Dinh H.H."/>
            <person name="Dugan-Rocha S."/>
            <person name="Fulton L.A."/>
            <person name="Gabisi R.A."/>
            <person name="Garner T.T."/>
            <person name="Godfrey J."/>
            <person name="Hawes A.C."/>
            <person name="Hernandez J."/>
            <person name="Hines S."/>
            <person name="Holder M."/>
            <person name="Hume J."/>
            <person name="Jhangiani S.N."/>
            <person name="Joshi V."/>
            <person name="Khan Z.M."/>
            <person name="Kirkness E.F."/>
            <person name="Cree A."/>
            <person name="Fowler R.G."/>
            <person name="Lee S."/>
            <person name="Lewis L.R."/>
            <person name="Li Z."/>
            <person name="Liu Y.-S."/>
            <person name="Moore S.M."/>
            <person name="Muzny D."/>
            <person name="Nazareth L.V."/>
            <person name="Ngo D.N."/>
            <person name="Okwuonu G.O."/>
            <person name="Pai G."/>
            <person name="Parker D."/>
            <person name="Paul H.A."/>
            <person name="Pfannkoch C."/>
            <person name="Pohl C.S."/>
            <person name="Rogers Y.-H.C."/>
            <person name="Ruiz S.J."/>
            <person name="Sabo A."/>
            <person name="Santibanez J."/>
            <person name="Schneider B.W."/>
            <person name="Smith S.M."/>
            <person name="Sodergren E."/>
            <person name="Svatek A.F."/>
            <person name="Utterback T.R."/>
            <person name="Vattathil S."/>
            <person name="Warren W."/>
            <person name="White C.S."/>
            <person name="Chinwalla A.T."/>
            <person name="Feng Y."/>
            <person name="Halpern A.L."/>
            <person name="Hillier L.W."/>
            <person name="Huang X."/>
            <person name="Minx P."/>
            <person name="Nelson J.O."/>
            <person name="Pepin K.H."/>
            <person name="Qin X."/>
            <person name="Sutton G.G."/>
            <person name="Venter E."/>
            <person name="Walenz B.P."/>
            <person name="Wallis J.W."/>
            <person name="Worley K.C."/>
            <person name="Yang S.-P."/>
            <person name="Jones S.M."/>
            <person name="Marra M.A."/>
            <person name="Rocchi M."/>
            <person name="Schein J.E."/>
            <person name="Baertsch R."/>
            <person name="Clarke L."/>
            <person name="Csuros M."/>
            <person name="Glasscock J."/>
            <person name="Harris R.A."/>
            <person name="Havlak P."/>
            <person name="Jackson A.R."/>
            <person name="Jiang H."/>
            <person name="Liu Y."/>
            <person name="Messina D.N."/>
            <person name="Shen Y."/>
            <person name="Song H.X.-Z."/>
            <person name="Wylie T."/>
            <person name="Zhang L."/>
            <person name="Birney E."/>
            <person name="Han K."/>
            <person name="Konkel M.K."/>
            <person name="Lee J."/>
            <person name="Smit A.F.A."/>
            <person name="Ullmer B."/>
            <person name="Wang H."/>
            <person name="Xing J."/>
            <person name="Burhans R."/>
            <person name="Cheng Z."/>
            <person name="Karro J.E."/>
            <person name="Ma J."/>
            <person name="Raney B."/>
            <person name="She X."/>
            <person name="Cox M.J."/>
            <person name="Demuth J.P."/>
            <person name="Dumas L.J."/>
            <person name="Han S.-G."/>
            <person name="Hopkins J."/>
            <person name="Karimpour-Fard A."/>
            <person name="Kim Y.H."/>
            <person name="Pollack J.R."/>
            <person name="Vinar T."/>
            <person name="Addo-Quaye C."/>
            <person name="Degenhardt J."/>
            <person name="Denby A."/>
            <person name="Hubisz M.J."/>
            <person name="Indap A."/>
            <person name="Kosiol C."/>
            <person name="Lahn B.T."/>
            <person name="Lawson H.A."/>
            <person name="Marklein A."/>
            <person name="Nielsen R."/>
            <person name="Vallender E.J."/>
            <person name="Clark A.G."/>
            <person name="Ferguson B."/>
            <person name="Hernandez R.D."/>
            <person name="Hirani K."/>
            <person name="Kehrer-Sawatzki H."/>
            <person name="Kolb J."/>
            <person name="Patil S."/>
            <person name="Pu L.-L."/>
            <person name="Ren Y."/>
            <person name="Smith D.G."/>
            <person name="Wheeler D.A."/>
            <person name="Schenck I."/>
            <person name="Ball E.V."/>
            <person name="Chen R."/>
            <person name="Cooper D.N."/>
            <person name="Giardine B."/>
            <person name="Hsu F."/>
            <person name="Kent W.J."/>
            <person name="Lesk A."/>
            <person name="Nelson D.L."/>
            <person name="O'brien W.E."/>
            <person name="Pruefer K."/>
            <person name="Stenson P.D."/>
            <person name="Wallace J.C."/>
            <person name="Ke H."/>
            <person name="Liu X.-M."/>
            <person name="Wang P."/>
            <person name="Xiang A.P."/>
            <person name="Yang F."/>
            <person name="Barber G.P."/>
            <person name="Haussler D."/>
            <person name="Karolchik D."/>
            <person name="Kern A.D."/>
            <person name="Kuhn R.M."/>
            <person name="Smith K.E."/>
            <person name="Zwieg A.S."/>
        </authorList>
    </citation>
    <scope>NUCLEOTIDE SEQUENCE [LARGE SCALE GENOMIC DNA]</scope>
    <source>
        <strain evidence="2">17573</strain>
    </source>
</reference>
<name>A0A5F7ZFT8_MACMU</name>
<dbReference type="InParanoid" id="A0A5F7ZFT8"/>
<dbReference type="GO" id="GO:0006123">
    <property type="term" value="P:mitochondrial electron transport, cytochrome c to oxygen"/>
    <property type="evidence" value="ECO:0007669"/>
    <property type="project" value="InterPro"/>
</dbReference>
<dbReference type="GO" id="GO:0045277">
    <property type="term" value="C:respiratory chain complex IV"/>
    <property type="evidence" value="ECO:0007669"/>
    <property type="project" value="InterPro"/>
</dbReference>
<sequence length="37" mass="4189">MPVSVNNTWAIRAKLCLNFGSLIAPNFFLLRHSITRS</sequence>
<dbReference type="SMR" id="A0A5F7ZFT8"/>
<dbReference type="SUPFAM" id="SSF81427">
    <property type="entry name" value="Mitochondrial cytochrome c oxidase subunit VIIc (aka VIIIa)"/>
    <property type="match status" value="1"/>
</dbReference>
<dbReference type="InterPro" id="IPR036636">
    <property type="entry name" value="COX7C/Cox8_sf"/>
</dbReference>
<reference evidence="1" key="4">
    <citation type="submission" date="2025-09" db="UniProtKB">
        <authorList>
            <consortium name="Ensembl"/>
        </authorList>
    </citation>
    <scope>IDENTIFICATION</scope>
    <source>
        <strain evidence="1">17573</strain>
    </source>
</reference>
<reference evidence="1" key="2">
    <citation type="submission" date="2019-01" db="EMBL/GenBank/DDBJ databases">
        <authorList>
            <person name="Graves T."/>
            <person name="Eichler E.E."/>
            <person name="Wilson R.K."/>
        </authorList>
    </citation>
    <scope>NUCLEOTIDE SEQUENCE [LARGE SCALE GENOMIC DNA]</scope>
    <source>
        <strain evidence="1">17573</strain>
    </source>
</reference>
<dbReference type="Ensembl" id="ENSMMUT00000093776.1">
    <property type="protein sequence ID" value="ENSMMUP00000063483.1"/>
    <property type="gene ID" value="ENSMMUG00000060908.1"/>
</dbReference>
<reference evidence="1" key="3">
    <citation type="submission" date="2025-08" db="UniProtKB">
        <authorList>
            <consortium name="Ensembl"/>
        </authorList>
    </citation>
    <scope>IDENTIFICATION</scope>
    <source>
        <strain evidence="1">17573</strain>
    </source>
</reference>
<keyword evidence="2" id="KW-1185">Reference proteome</keyword>
<dbReference type="Proteomes" id="UP000006718">
    <property type="component" value="Chromosome 6"/>
</dbReference>
<proteinExistence type="predicted"/>
<evidence type="ECO:0000313" key="2">
    <source>
        <dbReference type="Proteomes" id="UP000006718"/>
    </source>
</evidence>
<dbReference type="GO" id="GO:0005739">
    <property type="term" value="C:mitochondrion"/>
    <property type="evidence" value="ECO:0007669"/>
    <property type="project" value="GOC"/>
</dbReference>
<organism evidence="1 2">
    <name type="scientific">Macaca mulatta</name>
    <name type="common">Rhesus macaque</name>
    <dbReference type="NCBI Taxonomy" id="9544"/>
    <lineage>
        <taxon>Eukaryota</taxon>
        <taxon>Metazoa</taxon>
        <taxon>Chordata</taxon>
        <taxon>Craniata</taxon>
        <taxon>Vertebrata</taxon>
        <taxon>Euteleostomi</taxon>
        <taxon>Mammalia</taxon>
        <taxon>Eutheria</taxon>
        <taxon>Euarchontoglires</taxon>
        <taxon>Primates</taxon>
        <taxon>Haplorrhini</taxon>
        <taxon>Catarrhini</taxon>
        <taxon>Cercopithecidae</taxon>
        <taxon>Cercopithecinae</taxon>
        <taxon>Macaca</taxon>
    </lineage>
</organism>